<sequence>MTRRPRSKSESTSGDRSERGILRALGRLVVLVLLVSAVVLGAATFATTLIERAEDADGIDLQDRPDPSSNPPPAGERDPDVTDPDDPGVSSYETDVETVRSDAVEDFVHAAVNDRRADHGLESLEWDGTVASVSRAHSYDMAHRDYFSHGNPDGEGPYDRFSEVDDYCRGYGENIALTWIDRPIERPGNGDTVEYYTAEDLATGLVDQWMNSTSHREAILEEHGGPGWDRGGVGVYIADDGAVYASHNFCHEW</sequence>
<feature type="compositionally biased region" description="Basic and acidic residues" evidence="1">
    <location>
        <begin position="56"/>
        <end position="66"/>
    </location>
</feature>
<dbReference type="OrthoDB" id="60683at2157"/>
<dbReference type="PANTHER" id="PTHR31157:SF1">
    <property type="entry name" value="SCP DOMAIN-CONTAINING PROTEIN"/>
    <property type="match status" value="1"/>
</dbReference>
<gene>
    <name evidence="4" type="ORF">EA462_05940</name>
</gene>
<feature type="transmembrane region" description="Helical" evidence="2">
    <location>
        <begin position="21"/>
        <end position="46"/>
    </location>
</feature>
<evidence type="ECO:0000313" key="5">
    <source>
        <dbReference type="Proteomes" id="UP000273828"/>
    </source>
</evidence>
<dbReference type="RefSeq" id="WP_124177634.1">
    <property type="nucleotide sequence ID" value="NZ_REFY01000002.1"/>
</dbReference>
<dbReference type="Pfam" id="PF00188">
    <property type="entry name" value="CAP"/>
    <property type="match status" value="1"/>
</dbReference>
<evidence type="ECO:0000313" key="4">
    <source>
        <dbReference type="EMBL" id="RQG91501.1"/>
    </source>
</evidence>
<accession>A0A3N6M815</accession>
<comment type="caution">
    <text evidence="4">The sequence shown here is derived from an EMBL/GenBank/DDBJ whole genome shotgun (WGS) entry which is preliminary data.</text>
</comment>
<feature type="domain" description="SCP" evidence="3">
    <location>
        <begin position="110"/>
        <end position="222"/>
    </location>
</feature>
<reference evidence="4 5" key="1">
    <citation type="submission" date="2018-10" db="EMBL/GenBank/DDBJ databases">
        <title>Natrarchaeobius chitinivorans gen. nov., sp. nov., and Natrarchaeobius haloalkaliphilus sp. nov., alkaliphilic, chitin-utilizing haloarchaea from hypersaline alkaline lakes.</title>
        <authorList>
            <person name="Sorokin D.Y."/>
            <person name="Elcheninov A.G."/>
            <person name="Kostrikina N.A."/>
            <person name="Bale N.J."/>
            <person name="Sinninghe Damste J.S."/>
            <person name="Khijniak T.V."/>
            <person name="Kublanov I.V."/>
            <person name="Toshchakov S.V."/>
        </authorList>
    </citation>
    <scope>NUCLEOTIDE SEQUENCE [LARGE SCALE GENOMIC DNA]</scope>
    <source>
        <strain evidence="4 5">AArcht-Sl</strain>
    </source>
</reference>
<protein>
    <submittedName>
        <fullName evidence="4">CAP domain-containing protein</fullName>
    </submittedName>
</protein>
<keyword evidence="5" id="KW-1185">Reference proteome</keyword>
<keyword evidence="2" id="KW-0812">Transmembrane</keyword>
<dbReference type="Proteomes" id="UP000273828">
    <property type="component" value="Unassembled WGS sequence"/>
</dbReference>
<name>A0A3N6M815_9EURY</name>
<organism evidence="4 5">
    <name type="scientific">Natrarchaeobius halalkaliphilus</name>
    <dbReference type="NCBI Taxonomy" id="1679091"/>
    <lineage>
        <taxon>Archaea</taxon>
        <taxon>Methanobacteriati</taxon>
        <taxon>Methanobacteriota</taxon>
        <taxon>Stenosarchaea group</taxon>
        <taxon>Halobacteria</taxon>
        <taxon>Halobacteriales</taxon>
        <taxon>Natrialbaceae</taxon>
        <taxon>Natrarchaeobius</taxon>
    </lineage>
</organism>
<dbReference type="SUPFAM" id="SSF55797">
    <property type="entry name" value="PR-1-like"/>
    <property type="match status" value="1"/>
</dbReference>
<dbReference type="PANTHER" id="PTHR31157">
    <property type="entry name" value="SCP DOMAIN-CONTAINING PROTEIN"/>
    <property type="match status" value="1"/>
</dbReference>
<dbReference type="CDD" id="cd05379">
    <property type="entry name" value="CAP_bacterial"/>
    <property type="match status" value="1"/>
</dbReference>
<dbReference type="Gene3D" id="3.40.33.10">
    <property type="entry name" value="CAP"/>
    <property type="match status" value="1"/>
</dbReference>
<feature type="region of interest" description="Disordered" evidence="1">
    <location>
        <begin position="56"/>
        <end position="97"/>
    </location>
</feature>
<dbReference type="InterPro" id="IPR014044">
    <property type="entry name" value="CAP_dom"/>
</dbReference>
<dbReference type="InterPro" id="IPR035940">
    <property type="entry name" value="CAP_sf"/>
</dbReference>
<dbReference type="EMBL" id="REFY01000002">
    <property type="protein sequence ID" value="RQG91501.1"/>
    <property type="molecule type" value="Genomic_DNA"/>
</dbReference>
<dbReference type="AlphaFoldDB" id="A0A3N6M815"/>
<evidence type="ECO:0000256" key="2">
    <source>
        <dbReference type="SAM" id="Phobius"/>
    </source>
</evidence>
<keyword evidence="2" id="KW-0472">Membrane</keyword>
<proteinExistence type="predicted"/>
<evidence type="ECO:0000256" key="1">
    <source>
        <dbReference type="SAM" id="MobiDB-lite"/>
    </source>
</evidence>
<evidence type="ECO:0000259" key="3">
    <source>
        <dbReference type="Pfam" id="PF00188"/>
    </source>
</evidence>
<keyword evidence="2" id="KW-1133">Transmembrane helix</keyword>